<evidence type="ECO:0000313" key="3">
    <source>
        <dbReference type="WBParaSite" id="NBR_0000153501-mRNA-1"/>
    </source>
</evidence>
<evidence type="ECO:0000313" key="1">
    <source>
        <dbReference type="EMBL" id="VDL65040.1"/>
    </source>
</evidence>
<protein>
    <submittedName>
        <fullName evidence="3">BMERB domain-containing protein</fullName>
    </submittedName>
</protein>
<reference evidence="3" key="1">
    <citation type="submission" date="2017-02" db="UniProtKB">
        <authorList>
            <consortium name="WormBaseParasite"/>
        </authorList>
    </citation>
    <scope>IDENTIFICATION</scope>
</reference>
<dbReference type="AlphaFoldDB" id="A0A0N4XG83"/>
<dbReference type="Proteomes" id="UP000271162">
    <property type="component" value="Unassembled WGS sequence"/>
</dbReference>
<dbReference type="WBParaSite" id="NBR_0000153501-mRNA-1">
    <property type="protein sequence ID" value="NBR_0000153501-mRNA-1"/>
    <property type="gene ID" value="NBR_0000153501"/>
</dbReference>
<keyword evidence="2" id="KW-1185">Reference proteome</keyword>
<accession>A0A0N4XG83</accession>
<proteinExistence type="predicted"/>
<dbReference type="EMBL" id="UYSL01001276">
    <property type="protein sequence ID" value="VDL65040.1"/>
    <property type="molecule type" value="Genomic_DNA"/>
</dbReference>
<gene>
    <name evidence="1" type="ORF">NBR_LOCUS1536</name>
</gene>
<name>A0A0N4XG83_NIPBR</name>
<reference evidence="1 2" key="2">
    <citation type="submission" date="2018-11" db="EMBL/GenBank/DDBJ databases">
        <authorList>
            <consortium name="Pathogen Informatics"/>
        </authorList>
    </citation>
    <scope>NUCLEOTIDE SEQUENCE [LARGE SCALE GENOMIC DNA]</scope>
</reference>
<sequence length="143" mass="17371">MIEADMEAALYIQKEAIAQMRNNSLGRNRILKVVHEIQYELSTTESVEVYKEWFRNLNRHPDEDYEEAEQEGEEYDVNALLMEKQMLERKIINEKEWLKTLKVDEVSLEFENERAKVAKWREARSKTVSWSFYKRKMFHFPIY</sequence>
<organism evidence="3">
    <name type="scientific">Nippostrongylus brasiliensis</name>
    <name type="common">Rat hookworm</name>
    <dbReference type="NCBI Taxonomy" id="27835"/>
    <lineage>
        <taxon>Eukaryota</taxon>
        <taxon>Metazoa</taxon>
        <taxon>Ecdysozoa</taxon>
        <taxon>Nematoda</taxon>
        <taxon>Chromadorea</taxon>
        <taxon>Rhabditida</taxon>
        <taxon>Rhabditina</taxon>
        <taxon>Rhabditomorpha</taxon>
        <taxon>Strongyloidea</taxon>
        <taxon>Heligmosomidae</taxon>
        <taxon>Nippostrongylus</taxon>
    </lineage>
</organism>
<evidence type="ECO:0000313" key="2">
    <source>
        <dbReference type="Proteomes" id="UP000271162"/>
    </source>
</evidence>